<sequence>MVMVTTASHVGWFLAVHSSNLLRRGVGLARLGFSGGEEEGRRLLRISHGGWRSFLQFRFPEKSLSKSTSDHSKPIEEEELNSSDHSDDSLATTQRKRDWRVAKFADEIWKEQGFNTSFDETLINSWVNPTSRLLDVDYIPHLNYVQPTSDGYWDIPISPNSKYFLVFKPLDLNIPDERRLPMEFEHLNLFHAKQGSKFENICSNDRPNGVKNYKARKFMKKIHPVLSNKFNFPPFEPVPDYTEGFQDMSLGATSYPKLGIVYKKAIDGPKFFIPVSIIHRLTKKQLDVTLASVQRSKHTTDVVKFEISSRLIATIKKSGIEDCVSVCW</sequence>
<dbReference type="AlphaFoldDB" id="A0AA35VMP5"/>
<feature type="compositionally biased region" description="Basic and acidic residues" evidence="1">
    <location>
        <begin position="64"/>
        <end position="75"/>
    </location>
</feature>
<evidence type="ECO:0000313" key="3">
    <source>
        <dbReference type="Proteomes" id="UP001177003"/>
    </source>
</evidence>
<feature type="region of interest" description="Disordered" evidence="1">
    <location>
        <begin position="64"/>
        <end position="91"/>
    </location>
</feature>
<protein>
    <submittedName>
        <fullName evidence="2">Uncharacterized protein</fullName>
    </submittedName>
</protein>
<dbReference type="Proteomes" id="UP001177003">
    <property type="component" value="Chromosome 2"/>
</dbReference>
<accession>A0AA35VMP5</accession>
<name>A0AA35VMP5_LACSI</name>
<proteinExistence type="predicted"/>
<reference evidence="2" key="1">
    <citation type="submission" date="2023-04" db="EMBL/GenBank/DDBJ databases">
        <authorList>
            <person name="Vijverberg K."/>
            <person name="Xiong W."/>
            <person name="Schranz E."/>
        </authorList>
    </citation>
    <scope>NUCLEOTIDE SEQUENCE</scope>
</reference>
<organism evidence="2 3">
    <name type="scientific">Lactuca saligna</name>
    <name type="common">Willowleaf lettuce</name>
    <dbReference type="NCBI Taxonomy" id="75948"/>
    <lineage>
        <taxon>Eukaryota</taxon>
        <taxon>Viridiplantae</taxon>
        <taxon>Streptophyta</taxon>
        <taxon>Embryophyta</taxon>
        <taxon>Tracheophyta</taxon>
        <taxon>Spermatophyta</taxon>
        <taxon>Magnoliopsida</taxon>
        <taxon>eudicotyledons</taxon>
        <taxon>Gunneridae</taxon>
        <taxon>Pentapetalae</taxon>
        <taxon>asterids</taxon>
        <taxon>campanulids</taxon>
        <taxon>Asterales</taxon>
        <taxon>Asteraceae</taxon>
        <taxon>Cichorioideae</taxon>
        <taxon>Cichorieae</taxon>
        <taxon>Lactucinae</taxon>
        <taxon>Lactuca</taxon>
    </lineage>
</organism>
<dbReference type="EMBL" id="OX465078">
    <property type="protein sequence ID" value="CAI9271644.1"/>
    <property type="molecule type" value="Genomic_DNA"/>
</dbReference>
<keyword evidence="3" id="KW-1185">Reference proteome</keyword>
<gene>
    <name evidence="2" type="ORF">LSALG_LOCUS11909</name>
</gene>
<evidence type="ECO:0000313" key="2">
    <source>
        <dbReference type="EMBL" id="CAI9271644.1"/>
    </source>
</evidence>
<evidence type="ECO:0000256" key="1">
    <source>
        <dbReference type="SAM" id="MobiDB-lite"/>
    </source>
</evidence>